<comment type="subcellular location">
    <subcellularLocation>
        <location evidence="1">Secreted</location>
    </subcellularLocation>
</comment>
<accession>A0A835GY42</accession>
<keyword evidence="4" id="KW-0732">Signal</keyword>
<keyword evidence="7" id="KW-1185">Reference proteome</keyword>
<evidence type="ECO:0000256" key="1">
    <source>
        <dbReference type="ARBA" id="ARBA00004613"/>
    </source>
</evidence>
<evidence type="ECO:0000256" key="3">
    <source>
        <dbReference type="ARBA" id="ARBA00022525"/>
    </source>
</evidence>
<organism evidence="6 7">
    <name type="scientific">Coptis chinensis</name>
    <dbReference type="NCBI Taxonomy" id="261450"/>
    <lineage>
        <taxon>Eukaryota</taxon>
        <taxon>Viridiplantae</taxon>
        <taxon>Streptophyta</taxon>
        <taxon>Embryophyta</taxon>
        <taxon>Tracheophyta</taxon>
        <taxon>Spermatophyta</taxon>
        <taxon>Magnoliopsida</taxon>
        <taxon>Ranunculales</taxon>
        <taxon>Ranunculaceae</taxon>
        <taxon>Coptidoideae</taxon>
        <taxon>Coptis</taxon>
    </lineage>
</organism>
<dbReference type="Pfam" id="PF24300">
    <property type="entry name" value="KWL1"/>
    <property type="match status" value="1"/>
</dbReference>
<name>A0A835GY42_9MAGN</name>
<evidence type="ECO:0000256" key="2">
    <source>
        <dbReference type="ARBA" id="ARBA00005592"/>
    </source>
</evidence>
<dbReference type="SUPFAM" id="SSF50685">
    <property type="entry name" value="Barwin-like endoglucanases"/>
    <property type="match status" value="1"/>
</dbReference>
<sequence>MKSTGRLTGTEPPQGQCNTENDSNCCEQGKMYTIYDCSPPVSSQTQALLTLNSFEEGADGGGASECDNQYHSDDTPVVSLSRGWFEHQGRCYKNIIISGNSRSVVATVVDQCDSTTGCDSDHDYQPPCGNYIVDASRAVWEALGVPQNDWGQLPIVWSDA</sequence>
<dbReference type="OrthoDB" id="406505at2759"/>
<feature type="region of interest" description="Disordered" evidence="5">
    <location>
        <begin position="1"/>
        <end position="20"/>
    </location>
</feature>
<evidence type="ECO:0000256" key="5">
    <source>
        <dbReference type="SAM" id="MobiDB-lite"/>
    </source>
</evidence>
<evidence type="ECO:0008006" key="8">
    <source>
        <dbReference type="Google" id="ProtNLM"/>
    </source>
</evidence>
<evidence type="ECO:0000313" key="6">
    <source>
        <dbReference type="EMBL" id="KAF9589625.1"/>
    </source>
</evidence>
<comment type="caution">
    <text evidence="6">The sequence shown here is derived from an EMBL/GenBank/DDBJ whole genome shotgun (WGS) entry which is preliminary data.</text>
</comment>
<dbReference type="AlphaFoldDB" id="A0A835GY42"/>
<keyword evidence="3" id="KW-0964">Secreted</keyword>
<dbReference type="InterPro" id="IPR039271">
    <property type="entry name" value="Kiwellin-like"/>
</dbReference>
<evidence type="ECO:0000256" key="4">
    <source>
        <dbReference type="ARBA" id="ARBA00022729"/>
    </source>
</evidence>
<dbReference type="PANTHER" id="PTHR33191">
    <property type="entry name" value="RIPENING-RELATED PROTEIN 2-RELATED"/>
    <property type="match status" value="1"/>
</dbReference>
<dbReference type="Gene3D" id="2.40.40.10">
    <property type="entry name" value="RlpA-like domain"/>
    <property type="match status" value="1"/>
</dbReference>
<protein>
    <recommendedName>
        <fullName evidence="8">Ripening-related protein 1</fullName>
    </recommendedName>
</protein>
<dbReference type="PANTHER" id="PTHR33191:SF58">
    <property type="entry name" value="RIPENING-RELATED PROTEIN 1"/>
    <property type="match status" value="1"/>
</dbReference>
<dbReference type="EMBL" id="JADFTS010000009">
    <property type="protein sequence ID" value="KAF9589625.1"/>
    <property type="molecule type" value="Genomic_DNA"/>
</dbReference>
<comment type="similarity">
    <text evidence="2">Belongs to the kiwellin family.</text>
</comment>
<dbReference type="Proteomes" id="UP000631114">
    <property type="component" value="Unassembled WGS sequence"/>
</dbReference>
<dbReference type="CDD" id="cd22270">
    <property type="entry name" value="DPBB_kiwellin-like"/>
    <property type="match status" value="1"/>
</dbReference>
<evidence type="ECO:0000313" key="7">
    <source>
        <dbReference type="Proteomes" id="UP000631114"/>
    </source>
</evidence>
<dbReference type="GO" id="GO:0005576">
    <property type="term" value="C:extracellular region"/>
    <property type="evidence" value="ECO:0007669"/>
    <property type="project" value="UniProtKB-SubCell"/>
</dbReference>
<dbReference type="InterPro" id="IPR036908">
    <property type="entry name" value="RlpA-like_sf"/>
</dbReference>
<proteinExistence type="inferred from homology"/>
<reference evidence="6 7" key="1">
    <citation type="submission" date="2020-10" db="EMBL/GenBank/DDBJ databases">
        <title>The Coptis chinensis genome and diversification of protoberbering-type alkaloids.</title>
        <authorList>
            <person name="Wang B."/>
            <person name="Shu S."/>
            <person name="Song C."/>
            <person name="Liu Y."/>
        </authorList>
    </citation>
    <scope>NUCLEOTIDE SEQUENCE [LARGE SCALE GENOMIC DNA]</scope>
    <source>
        <strain evidence="6">HL-2020</strain>
        <tissue evidence="6">Leaf</tissue>
    </source>
</reference>
<gene>
    <name evidence="6" type="ORF">IFM89_026574</name>
</gene>